<gene>
    <name evidence="1" type="ORF">BSOLF_0545</name>
</gene>
<reference evidence="2" key="1">
    <citation type="journal article" date="2018" name="Sci. Rep.">
        <title>Lignite coal burning seam in the remote Altai Mountains harbors a hydrogen-driven thermophilic microbial community.</title>
        <authorList>
            <person name="Kadnikov V.V."/>
            <person name="Mardanov A.V."/>
            <person name="Ivasenko D.A."/>
            <person name="Antsiferov D.V."/>
            <person name="Beletsky A.V."/>
            <person name="Karnachuk O.V."/>
            <person name="Ravin N.V."/>
        </authorList>
    </citation>
    <scope>NUCLEOTIDE SEQUENCE [LARGE SCALE GENOMIC DNA]</scope>
</reference>
<dbReference type="InterPro" id="IPR036724">
    <property type="entry name" value="Cobalamin-bd_sf"/>
</dbReference>
<dbReference type="SUPFAM" id="SSF52242">
    <property type="entry name" value="Cobalamin (vitamin B12)-binding domain"/>
    <property type="match status" value="1"/>
</dbReference>
<evidence type="ECO:0000313" key="2">
    <source>
        <dbReference type="Proteomes" id="UP000244338"/>
    </source>
</evidence>
<dbReference type="EMBL" id="PEBX01000205">
    <property type="protein sequence ID" value="PTQ55077.1"/>
    <property type="molecule type" value="Genomic_DNA"/>
</dbReference>
<accession>A0A2R6XXD2</accession>
<name>A0A2R6XXD2_9BACL</name>
<dbReference type="Proteomes" id="UP000244338">
    <property type="component" value="Unassembled WGS sequence"/>
</dbReference>
<dbReference type="Gene3D" id="3.40.50.280">
    <property type="entry name" value="Cobalamin-binding domain"/>
    <property type="match status" value="1"/>
</dbReference>
<dbReference type="CDD" id="cd02065">
    <property type="entry name" value="B12-binding_like"/>
    <property type="match status" value="1"/>
</dbReference>
<dbReference type="GO" id="GO:0046872">
    <property type="term" value="F:metal ion binding"/>
    <property type="evidence" value="ECO:0007669"/>
    <property type="project" value="InterPro"/>
</dbReference>
<comment type="caution">
    <text evidence="1">The sequence shown here is derived from an EMBL/GenBank/DDBJ whole genome shotgun (WGS) entry which is preliminary data.</text>
</comment>
<protein>
    <submittedName>
        <fullName evidence="1">Uncharacterized protein</fullName>
    </submittedName>
</protein>
<dbReference type="GO" id="GO:0031419">
    <property type="term" value="F:cobalamin binding"/>
    <property type="evidence" value="ECO:0007669"/>
    <property type="project" value="InterPro"/>
</dbReference>
<organism evidence="1 2">
    <name type="scientific">Candidatus Carbonibacillus altaicus</name>
    <dbReference type="NCBI Taxonomy" id="2163959"/>
    <lineage>
        <taxon>Bacteria</taxon>
        <taxon>Bacillati</taxon>
        <taxon>Bacillota</taxon>
        <taxon>Bacilli</taxon>
        <taxon>Bacillales</taxon>
        <taxon>Candidatus Carbonibacillus</taxon>
    </lineage>
</organism>
<proteinExistence type="predicted"/>
<evidence type="ECO:0000313" key="1">
    <source>
        <dbReference type="EMBL" id="PTQ55077.1"/>
    </source>
</evidence>
<dbReference type="AlphaFoldDB" id="A0A2R6XXD2"/>
<sequence>MLDEGLERYDLETIFFQWLVPILKQMEKDVDEESLTPAEKKVITEVLLGRLYRLNALYDRDLEFPPDAIAFAPSGESEHIGLFAITILLRKNGFSILYLGPDTPDEAVRSGLDRLMPRSVLSTAHKKESLEKLIALYERQPKMTQRLPWFVGGRCAHLLYKVNDLKSILPFERNRTAFDRLVKQMTRLKERKT</sequence>